<dbReference type="Proteomes" id="UP000683428">
    <property type="component" value="Chromosome"/>
</dbReference>
<proteinExistence type="predicted"/>
<evidence type="ECO:0000313" key="2">
    <source>
        <dbReference type="Proteomes" id="UP000683428"/>
    </source>
</evidence>
<sequence>MTASLAELQDKLQEEVRLMADFLALAQQEQEAIQSGTAEVLDQLTPRKLELVTALNGAANGRNQWLTSHGFAEDKVGVEAALRTQASPACGAAWEELKSLTAQAKETNSLNGKLLGMWMQHNNQALDILLSATGHSKLYGPDGQPDQLAARRIIDSV</sequence>
<dbReference type="InterPro" id="IPR007809">
    <property type="entry name" value="FlgN-like"/>
</dbReference>
<dbReference type="RefSeq" id="WP_216129102.1">
    <property type="nucleotide sequence ID" value="NZ_CP064782.1"/>
</dbReference>
<organism evidence="1 2">
    <name type="scientific">Azospira inquinata</name>
    <dbReference type="NCBI Taxonomy" id="2785627"/>
    <lineage>
        <taxon>Bacteria</taxon>
        <taxon>Pseudomonadati</taxon>
        <taxon>Pseudomonadota</taxon>
        <taxon>Betaproteobacteria</taxon>
        <taxon>Rhodocyclales</taxon>
        <taxon>Rhodocyclaceae</taxon>
        <taxon>Azospira</taxon>
    </lineage>
</organism>
<accession>A0A975SL79</accession>
<evidence type="ECO:0000313" key="1">
    <source>
        <dbReference type="EMBL" id="QWT48396.1"/>
    </source>
</evidence>
<name>A0A975SL79_9RHOO</name>
<dbReference type="Pfam" id="PF05130">
    <property type="entry name" value="FlgN"/>
    <property type="match status" value="1"/>
</dbReference>
<reference evidence="1" key="1">
    <citation type="submission" date="2020-11" db="EMBL/GenBank/DDBJ databases">
        <title>Azospira inquinata sp. nov.</title>
        <authorList>
            <person name="Moe W.M."/>
            <person name="Mikes M.C."/>
        </authorList>
    </citation>
    <scope>NUCLEOTIDE SEQUENCE</scope>
    <source>
        <strain evidence="1">Azo-3</strain>
    </source>
</reference>
<dbReference type="KEGG" id="aiq:Azoinq_11090"/>
<keyword evidence="2" id="KW-1185">Reference proteome</keyword>
<keyword evidence="1" id="KW-0969">Cilium</keyword>
<protein>
    <submittedName>
        <fullName evidence="1">Flagellar protein FlgN</fullName>
    </submittedName>
</protein>
<dbReference type="EMBL" id="CP064782">
    <property type="protein sequence ID" value="QWT48396.1"/>
    <property type="molecule type" value="Genomic_DNA"/>
</dbReference>
<dbReference type="GO" id="GO:0044780">
    <property type="term" value="P:bacterial-type flagellum assembly"/>
    <property type="evidence" value="ECO:0007669"/>
    <property type="project" value="InterPro"/>
</dbReference>
<gene>
    <name evidence="1" type="ORF">Azoinq_11090</name>
</gene>
<keyword evidence="1" id="KW-0282">Flagellum</keyword>
<keyword evidence="1" id="KW-0966">Cell projection</keyword>
<dbReference type="AlphaFoldDB" id="A0A975SL79"/>